<dbReference type="OrthoDB" id="7063901at2"/>
<accession>Q21R97</accession>
<name>Q21R97_ALBFT</name>
<feature type="domain" description="Abortive infection protein-like C-terminal" evidence="1">
    <location>
        <begin position="68"/>
        <end position="143"/>
    </location>
</feature>
<evidence type="ECO:0000259" key="1">
    <source>
        <dbReference type="Pfam" id="PF14355"/>
    </source>
</evidence>
<evidence type="ECO:0000313" key="3">
    <source>
        <dbReference type="Proteomes" id="UP000008332"/>
    </source>
</evidence>
<evidence type="ECO:0000313" key="2">
    <source>
        <dbReference type="EMBL" id="ABD71706.1"/>
    </source>
</evidence>
<dbReference type="RefSeq" id="WP_011466268.1">
    <property type="nucleotide sequence ID" value="NC_007908.1"/>
</dbReference>
<dbReference type="STRING" id="338969.Rfer_4008"/>
<sequence>MEKLKATLAQYSRWQPYGVYVDRMEGHLETDFSVSVENAKALLEGIGKEICDAKCIPLANAPAISVVLKTAFRALGYNGEQLVTQVSTSLANIGQLIGTLRNEISPTSHGKSLKELSDGNDKVDLLTRDFLIDSTLVVAVFLIRAFEERKGDVVAPAAGAGAADVPPEYDDHEDFNNYWDESFGEFSMGQYSYPASEILFNVDLQAYQAEYKDFIESEEPPAEAADLQSEQP</sequence>
<dbReference type="KEGG" id="rfr:Rfer_4008"/>
<dbReference type="Proteomes" id="UP000008332">
    <property type="component" value="Chromosome"/>
</dbReference>
<dbReference type="HOGENOM" id="CLU_1194135_0_0_4"/>
<dbReference type="InterPro" id="IPR026001">
    <property type="entry name" value="Abi-like_C"/>
</dbReference>
<organism evidence="2 3">
    <name type="scientific">Albidiferax ferrireducens (strain ATCC BAA-621 / DSM 15236 / T118)</name>
    <name type="common">Rhodoferax ferrireducens</name>
    <dbReference type="NCBI Taxonomy" id="338969"/>
    <lineage>
        <taxon>Bacteria</taxon>
        <taxon>Pseudomonadati</taxon>
        <taxon>Pseudomonadota</taxon>
        <taxon>Betaproteobacteria</taxon>
        <taxon>Burkholderiales</taxon>
        <taxon>Comamonadaceae</taxon>
        <taxon>Rhodoferax</taxon>
    </lineage>
</organism>
<gene>
    <name evidence="2" type="ordered locus">Rfer_4008</name>
</gene>
<proteinExistence type="predicted"/>
<keyword evidence="3" id="KW-1185">Reference proteome</keyword>
<dbReference type="EMBL" id="CP000267">
    <property type="protein sequence ID" value="ABD71706.1"/>
    <property type="molecule type" value="Genomic_DNA"/>
</dbReference>
<protein>
    <recommendedName>
        <fullName evidence="1">Abortive infection protein-like C-terminal domain-containing protein</fullName>
    </recommendedName>
</protein>
<dbReference type="AlphaFoldDB" id="Q21R97"/>
<dbReference type="Pfam" id="PF14355">
    <property type="entry name" value="Abi_C"/>
    <property type="match status" value="1"/>
</dbReference>
<reference evidence="3" key="1">
    <citation type="submission" date="2006-02" db="EMBL/GenBank/DDBJ databases">
        <title>Complete sequence of chromosome of Rhodoferax ferrireducens DSM 15236.</title>
        <authorList>
            <person name="Copeland A."/>
            <person name="Lucas S."/>
            <person name="Lapidus A."/>
            <person name="Barry K."/>
            <person name="Detter J.C."/>
            <person name="Glavina del Rio T."/>
            <person name="Hammon N."/>
            <person name="Israni S."/>
            <person name="Pitluck S."/>
            <person name="Brettin T."/>
            <person name="Bruce D."/>
            <person name="Han C."/>
            <person name="Tapia R."/>
            <person name="Gilna P."/>
            <person name="Kiss H."/>
            <person name="Schmutz J."/>
            <person name="Larimer F."/>
            <person name="Land M."/>
            <person name="Kyrpides N."/>
            <person name="Ivanova N."/>
            <person name="Richardson P."/>
        </authorList>
    </citation>
    <scope>NUCLEOTIDE SEQUENCE [LARGE SCALE GENOMIC DNA]</scope>
    <source>
        <strain evidence="3">ATCC BAA-621 / DSM 15236 / T118</strain>
    </source>
</reference>